<protein>
    <recommendedName>
        <fullName evidence="6">NAD(P)-binding protein</fullName>
    </recommendedName>
</protein>
<dbReference type="AlphaFoldDB" id="A0AA38X1B1"/>
<dbReference type="SUPFAM" id="SSF51735">
    <property type="entry name" value="NAD(P)-binding Rossmann-fold domains"/>
    <property type="match status" value="1"/>
</dbReference>
<accession>A0AA38X1B1</accession>
<dbReference type="PANTHER" id="PTHR43477">
    <property type="entry name" value="DIHYDROANTICAPSIN 7-DEHYDROGENASE"/>
    <property type="match status" value="1"/>
</dbReference>
<name>A0AA38X1B1_9EURO</name>
<evidence type="ECO:0000256" key="2">
    <source>
        <dbReference type="ARBA" id="ARBA00022857"/>
    </source>
</evidence>
<dbReference type="GO" id="GO:0016491">
    <property type="term" value="F:oxidoreductase activity"/>
    <property type="evidence" value="ECO:0007669"/>
    <property type="project" value="UniProtKB-KW"/>
</dbReference>
<dbReference type="PANTHER" id="PTHR43477:SF1">
    <property type="entry name" value="DIHYDROANTICAPSIN 7-DEHYDROGENASE"/>
    <property type="match status" value="1"/>
</dbReference>
<keyword evidence="5" id="KW-1185">Reference proteome</keyword>
<comment type="caution">
    <text evidence="4">The sequence shown here is derived from an EMBL/GenBank/DDBJ whole genome shotgun (WGS) entry which is preliminary data.</text>
</comment>
<dbReference type="CDD" id="cd05233">
    <property type="entry name" value="SDR_c"/>
    <property type="match status" value="1"/>
</dbReference>
<dbReference type="EMBL" id="JAPDRK010000017">
    <property type="protein sequence ID" value="KAJ9604959.1"/>
    <property type="molecule type" value="Genomic_DNA"/>
</dbReference>
<reference evidence="4" key="1">
    <citation type="submission" date="2022-10" db="EMBL/GenBank/DDBJ databases">
        <title>Culturing micro-colonial fungi from biological soil crusts in the Mojave desert and describing Neophaeococcomyces mojavensis, and introducing the new genera and species Taxawa tesnikishii.</title>
        <authorList>
            <person name="Kurbessoian T."/>
            <person name="Stajich J.E."/>
        </authorList>
    </citation>
    <scope>NUCLEOTIDE SEQUENCE</scope>
    <source>
        <strain evidence="4">TK_41</strain>
    </source>
</reference>
<evidence type="ECO:0000256" key="3">
    <source>
        <dbReference type="ARBA" id="ARBA00023002"/>
    </source>
</evidence>
<keyword evidence="2" id="KW-0521">NADP</keyword>
<keyword evidence="3" id="KW-0560">Oxidoreductase</keyword>
<dbReference type="PRINTS" id="PR00081">
    <property type="entry name" value="GDHRDH"/>
</dbReference>
<evidence type="ECO:0000313" key="4">
    <source>
        <dbReference type="EMBL" id="KAJ9604959.1"/>
    </source>
</evidence>
<organism evidence="4 5">
    <name type="scientific">Cladophialophora chaetospira</name>
    <dbReference type="NCBI Taxonomy" id="386627"/>
    <lineage>
        <taxon>Eukaryota</taxon>
        <taxon>Fungi</taxon>
        <taxon>Dikarya</taxon>
        <taxon>Ascomycota</taxon>
        <taxon>Pezizomycotina</taxon>
        <taxon>Eurotiomycetes</taxon>
        <taxon>Chaetothyriomycetidae</taxon>
        <taxon>Chaetothyriales</taxon>
        <taxon>Herpotrichiellaceae</taxon>
        <taxon>Cladophialophora</taxon>
    </lineage>
</organism>
<sequence length="270" mass="28331">MTSKYTSKLQGKRVLVLGGTSGIGFCVAEACVEYGATVIVSSSQQPRIDDTVSRLRGSFPHSSDRILGFPCDLADAEKLETNLTALLDFATDKGANKVNSIVSTAGAGGAKFPIVEATVEKLSRPSMVSLYAPSMLAKVIAQSPGLYMPISSTSSITLTGGIAGHIPPPGWSMYAGWIVAKEGLMRGLAVDLKPIRVNLVAPGPVKTEMIEKLSGGSTKKMEQILQDFSNHTLSGSVGVPEDIAECYLWLIKDHGVTGTVAKSDSGATLN</sequence>
<evidence type="ECO:0000313" key="5">
    <source>
        <dbReference type="Proteomes" id="UP001172673"/>
    </source>
</evidence>
<dbReference type="Gene3D" id="3.40.50.720">
    <property type="entry name" value="NAD(P)-binding Rossmann-like Domain"/>
    <property type="match status" value="1"/>
</dbReference>
<dbReference type="InterPro" id="IPR036291">
    <property type="entry name" value="NAD(P)-bd_dom_sf"/>
</dbReference>
<dbReference type="InterPro" id="IPR057571">
    <property type="entry name" value="SDR_PhqE-like"/>
</dbReference>
<comment type="similarity">
    <text evidence="1">Belongs to the short-chain dehydrogenases/reductases (SDR) family.</text>
</comment>
<evidence type="ECO:0008006" key="6">
    <source>
        <dbReference type="Google" id="ProtNLM"/>
    </source>
</evidence>
<dbReference type="Pfam" id="PF23441">
    <property type="entry name" value="SDR"/>
    <property type="match status" value="1"/>
</dbReference>
<dbReference type="Proteomes" id="UP001172673">
    <property type="component" value="Unassembled WGS sequence"/>
</dbReference>
<proteinExistence type="inferred from homology"/>
<dbReference type="InterPro" id="IPR051122">
    <property type="entry name" value="SDR_DHRS6-like"/>
</dbReference>
<evidence type="ECO:0000256" key="1">
    <source>
        <dbReference type="ARBA" id="ARBA00006484"/>
    </source>
</evidence>
<dbReference type="InterPro" id="IPR002347">
    <property type="entry name" value="SDR_fam"/>
</dbReference>
<gene>
    <name evidence="4" type="ORF">H2200_010348</name>
</gene>